<feature type="transmembrane region" description="Helical" evidence="6">
    <location>
        <begin position="180"/>
        <end position="197"/>
    </location>
</feature>
<evidence type="ECO:0000256" key="4">
    <source>
        <dbReference type="ARBA" id="ARBA00022989"/>
    </source>
</evidence>
<gene>
    <name evidence="7" type="ORF">BG844_21795</name>
</gene>
<evidence type="ECO:0008006" key="9">
    <source>
        <dbReference type="Google" id="ProtNLM"/>
    </source>
</evidence>
<evidence type="ECO:0000313" key="7">
    <source>
        <dbReference type="EMBL" id="OJF12227.1"/>
    </source>
</evidence>
<dbReference type="GO" id="GO:0005886">
    <property type="term" value="C:plasma membrane"/>
    <property type="evidence" value="ECO:0007669"/>
    <property type="project" value="UniProtKB-SubCell"/>
</dbReference>
<feature type="transmembrane region" description="Helical" evidence="6">
    <location>
        <begin position="20"/>
        <end position="38"/>
    </location>
</feature>
<dbReference type="EMBL" id="MEIA01000230">
    <property type="protein sequence ID" value="OJF12227.1"/>
    <property type="molecule type" value="Genomic_DNA"/>
</dbReference>
<feature type="transmembrane region" description="Helical" evidence="6">
    <location>
        <begin position="385"/>
        <end position="405"/>
    </location>
</feature>
<dbReference type="PANTHER" id="PTHR30250:SF11">
    <property type="entry name" value="O-ANTIGEN TRANSPORTER-RELATED"/>
    <property type="match status" value="1"/>
</dbReference>
<accession>A0A1K0GSF9</accession>
<feature type="transmembrane region" description="Helical" evidence="6">
    <location>
        <begin position="50"/>
        <end position="75"/>
    </location>
</feature>
<feature type="transmembrane region" description="Helical" evidence="6">
    <location>
        <begin position="290"/>
        <end position="309"/>
    </location>
</feature>
<sequence length="466" mass="47368">MGEAVTAVLEKPPARHSTGAGWLMIATTSAGVINYGYALVLTHGLTPAEYAAFAAAQALLMVRAAISAAGIPWILARELAKAPGDRARQAAVTTFAFWTNLVIGLVLTAVVAGGVLLFGTARDAVVVACASLCMSVGSTGMGYLQGVGRMDAIAVLFTTEVVVKAVVGIGLVFWTDLGPTGALAGFVAGSLVLLLPLPRFQRLLGPPVWRAGESALLRAAIRQTRMQANVAVASAGDTVLVAALGLGGAGGGPYQAASALGRVPLFASNAVSTAVFPQLSRDSCAERKAGALRSYLLVALLMTGVLVTLPGEIRSALFPDEFATIGQWLPYAAVLGLAIGAVNLSVTFLQADDSRGTGAHLTLVTAGYLALVTVAGAVFGVAGLAVGAAVAGVLAVAALALLAPVRPGWRILLRSRRSLHDLAGIVVVFGALAVAGHPLLWTAIAAGAGLLVLAASFPEFMPRRRT</sequence>
<evidence type="ECO:0000256" key="2">
    <source>
        <dbReference type="ARBA" id="ARBA00022475"/>
    </source>
</evidence>
<dbReference type="InterPro" id="IPR002797">
    <property type="entry name" value="Polysacc_synth"/>
</dbReference>
<dbReference type="PANTHER" id="PTHR30250">
    <property type="entry name" value="PST FAMILY PREDICTED COLANIC ACID TRANSPORTER"/>
    <property type="match status" value="1"/>
</dbReference>
<dbReference type="InterPro" id="IPR050833">
    <property type="entry name" value="Poly_Biosynth_Transport"/>
</dbReference>
<organism evidence="7 8">
    <name type="scientific">Couchioplanes caeruleus subsp. caeruleus</name>
    <dbReference type="NCBI Taxonomy" id="56427"/>
    <lineage>
        <taxon>Bacteria</taxon>
        <taxon>Bacillati</taxon>
        <taxon>Actinomycetota</taxon>
        <taxon>Actinomycetes</taxon>
        <taxon>Micromonosporales</taxon>
        <taxon>Micromonosporaceae</taxon>
        <taxon>Couchioplanes</taxon>
    </lineage>
</organism>
<feature type="transmembrane region" description="Helical" evidence="6">
    <location>
        <begin position="329"/>
        <end position="349"/>
    </location>
</feature>
<keyword evidence="3 6" id="KW-0812">Transmembrane</keyword>
<comment type="caution">
    <text evidence="7">The sequence shown here is derived from an EMBL/GenBank/DDBJ whole genome shotgun (WGS) entry which is preliminary data.</text>
</comment>
<feature type="transmembrane region" description="Helical" evidence="6">
    <location>
        <begin position="95"/>
        <end position="118"/>
    </location>
</feature>
<keyword evidence="4 6" id="KW-1133">Transmembrane helix</keyword>
<keyword evidence="8" id="KW-1185">Reference proteome</keyword>
<dbReference type="Pfam" id="PF01943">
    <property type="entry name" value="Polysacc_synt"/>
    <property type="match status" value="1"/>
</dbReference>
<dbReference type="AlphaFoldDB" id="A0A1K0GSF9"/>
<feature type="transmembrane region" description="Helical" evidence="6">
    <location>
        <begin position="124"/>
        <end position="144"/>
    </location>
</feature>
<protein>
    <recommendedName>
        <fullName evidence="9">O-antigen/teichoic acid export membrane protein</fullName>
    </recommendedName>
</protein>
<keyword evidence="5 6" id="KW-0472">Membrane</keyword>
<evidence type="ECO:0000313" key="8">
    <source>
        <dbReference type="Proteomes" id="UP000182486"/>
    </source>
</evidence>
<feature type="transmembrane region" description="Helical" evidence="6">
    <location>
        <begin position="441"/>
        <end position="461"/>
    </location>
</feature>
<comment type="subcellular location">
    <subcellularLocation>
        <location evidence="1">Cell membrane</location>
        <topology evidence="1">Multi-pass membrane protein</topology>
    </subcellularLocation>
</comment>
<feature type="transmembrane region" description="Helical" evidence="6">
    <location>
        <begin position="417"/>
        <end position="435"/>
    </location>
</feature>
<keyword evidence="2" id="KW-1003">Cell membrane</keyword>
<evidence type="ECO:0000256" key="6">
    <source>
        <dbReference type="SAM" id="Phobius"/>
    </source>
</evidence>
<feature type="transmembrane region" description="Helical" evidence="6">
    <location>
        <begin position="361"/>
        <end position="379"/>
    </location>
</feature>
<dbReference type="Proteomes" id="UP000182486">
    <property type="component" value="Unassembled WGS sequence"/>
</dbReference>
<reference evidence="7 8" key="1">
    <citation type="submission" date="2016-09" db="EMBL/GenBank/DDBJ databases">
        <title>Couchioplanes caeruleus draft genome sequence.</title>
        <authorList>
            <person name="Sheehan J."/>
            <person name="Caffrey P."/>
        </authorList>
    </citation>
    <scope>NUCLEOTIDE SEQUENCE [LARGE SCALE GENOMIC DNA]</scope>
    <source>
        <strain evidence="7 8">DSM 43634</strain>
    </source>
</reference>
<proteinExistence type="predicted"/>
<feature type="transmembrane region" description="Helical" evidence="6">
    <location>
        <begin position="153"/>
        <end position="174"/>
    </location>
</feature>
<evidence type="ECO:0000256" key="1">
    <source>
        <dbReference type="ARBA" id="ARBA00004651"/>
    </source>
</evidence>
<evidence type="ECO:0000256" key="3">
    <source>
        <dbReference type="ARBA" id="ARBA00022692"/>
    </source>
</evidence>
<name>A0A1K0GSF9_9ACTN</name>
<evidence type="ECO:0000256" key="5">
    <source>
        <dbReference type="ARBA" id="ARBA00023136"/>
    </source>
</evidence>